<feature type="coiled-coil region" evidence="1">
    <location>
        <begin position="21"/>
        <end position="92"/>
    </location>
</feature>
<accession>A0A7C5V041</accession>
<dbReference type="Gene3D" id="1.20.58.130">
    <property type="match status" value="1"/>
</dbReference>
<keyword evidence="1" id="KW-0175">Coiled coil</keyword>
<gene>
    <name evidence="3" type="ORF">ENL71_00830</name>
</gene>
<comment type="caution">
    <text evidence="3">The sequence shown here is derived from an EMBL/GenBank/DDBJ whole genome shotgun (WGS) entry which is preliminary data.</text>
</comment>
<name>A0A7C5V041_9FIRM</name>
<keyword evidence="2" id="KW-0812">Transmembrane</keyword>
<dbReference type="EMBL" id="DRUZ01000010">
    <property type="protein sequence ID" value="HHS01084.1"/>
    <property type="molecule type" value="Genomic_DNA"/>
</dbReference>
<sequence length="143" mass="16231">METSAMPNRNSKPGKLPAITARLLDNKIDMLRLELKQETANIRRELAEARTELNTKINETRTELNGKINELRAELRNEIADLKSENAREFSSIRNEIAMIRNEIADIKNTFRWNTVGIIAALLMGFAGIIAAIIIPQMILNHH</sequence>
<organism evidence="3">
    <name type="scientific">Caldicellulosiruptor owensensis</name>
    <dbReference type="NCBI Taxonomy" id="55205"/>
    <lineage>
        <taxon>Bacteria</taxon>
        <taxon>Bacillati</taxon>
        <taxon>Bacillota</taxon>
        <taxon>Bacillota incertae sedis</taxon>
        <taxon>Caldicellulosiruptorales</taxon>
        <taxon>Caldicellulosiruptoraceae</taxon>
        <taxon>Caldicellulosiruptor</taxon>
    </lineage>
</organism>
<dbReference type="AlphaFoldDB" id="A0A7C5V041"/>
<evidence type="ECO:0000256" key="1">
    <source>
        <dbReference type="SAM" id="Coils"/>
    </source>
</evidence>
<protein>
    <submittedName>
        <fullName evidence="3">DUF1640 domain-containing protein</fullName>
    </submittedName>
</protein>
<dbReference type="SUPFAM" id="SSF58113">
    <property type="entry name" value="Apolipoprotein A-I"/>
    <property type="match status" value="1"/>
</dbReference>
<keyword evidence="2" id="KW-1133">Transmembrane helix</keyword>
<evidence type="ECO:0000256" key="2">
    <source>
        <dbReference type="SAM" id="Phobius"/>
    </source>
</evidence>
<evidence type="ECO:0000313" key="3">
    <source>
        <dbReference type="EMBL" id="HHS01084.1"/>
    </source>
</evidence>
<keyword evidence="2" id="KW-0472">Membrane</keyword>
<reference evidence="3" key="1">
    <citation type="journal article" date="2020" name="mSystems">
        <title>Genome- and Community-Level Interaction Insights into Carbon Utilization and Element Cycling Functions of Hydrothermarchaeota in Hydrothermal Sediment.</title>
        <authorList>
            <person name="Zhou Z."/>
            <person name="Liu Y."/>
            <person name="Xu W."/>
            <person name="Pan J."/>
            <person name="Luo Z.H."/>
            <person name="Li M."/>
        </authorList>
    </citation>
    <scope>NUCLEOTIDE SEQUENCE [LARGE SCALE GENOMIC DNA]</scope>
    <source>
        <strain evidence="3">SpSt-102</strain>
    </source>
</reference>
<feature type="transmembrane region" description="Helical" evidence="2">
    <location>
        <begin position="116"/>
        <end position="140"/>
    </location>
</feature>
<proteinExistence type="predicted"/>